<proteinExistence type="predicted"/>
<name>A0ABP0R2W3_9DINO</name>
<organism evidence="1 2">
    <name type="scientific">Durusdinium trenchii</name>
    <dbReference type="NCBI Taxonomy" id="1381693"/>
    <lineage>
        <taxon>Eukaryota</taxon>
        <taxon>Sar</taxon>
        <taxon>Alveolata</taxon>
        <taxon>Dinophyceae</taxon>
        <taxon>Suessiales</taxon>
        <taxon>Symbiodiniaceae</taxon>
        <taxon>Durusdinium</taxon>
    </lineage>
</organism>
<reference evidence="1 2" key="1">
    <citation type="submission" date="2024-02" db="EMBL/GenBank/DDBJ databases">
        <authorList>
            <person name="Chen Y."/>
            <person name="Shah S."/>
            <person name="Dougan E. K."/>
            <person name="Thang M."/>
            <person name="Chan C."/>
        </authorList>
    </citation>
    <scope>NUCLEOTIDE SEQUENCE [LARGE SCALE GENOMIC DNA]</scope>
</reference>
<gene>
    <name evidence="1" type="ORF">CCMP2556_LOCUS45092</name>
</gene>
<evidence type="ECO:0000313" key="2">
    <source>
        <dbReference type="Proteomes" id="UP001642484"/>
    </source>
</evidence>
<comment type="caution">
    <text evidence="1">The sequence shown here is derived from an EMBL/GenBank/DDBJ whole genome shotgun (WGS) entry which is preliminary data.</text>
</comment>
<evidence type="ECO:0000313" key="1">
    <source>
        <dbReference type="EMBL" id="CAK9094554.1"/>
    </source>
</evidence>
<accession>A0ABP0R2W3</accession>
<dbReference type="EMBL" id="CAXAMN010025359">
    <property type="protein sequence ID" value="CAK9094554.1"/>
    <property type="molecule type" value="Genomic_DNA"/>
</dbReference>
<sequence length="120" mass="13952">MEVDTTLLGKENSHPEVHVYPSTLVSRRAKLSIAQNLSRICSNEIFFHKFLSQHFRGLRFGFCALHSVQKHFRKLSRTELISQVFANFPELSQAFANEEFAQPFADLSRLHVLLSRRHKK</sequence>
<keyword evidence="2" id="KW-1185">Reference proteome</keyword>
<dbReference type="Proteomes" id="UP001642484">
    <property type="component" value="Unassembled WGS sequence"/>
</dbReference>
<protein>
    <submittedName>
        <fullName evidence="1">Uncharacterized protein</fullName>
    </submittedName>
</protein>